<evidence type="ECO:0000313" key="3">
    <source>
        <dbReference type="Proteomes" id="UP000698028"/>
    </source>
</evidence>
<keyword evidence="2" id="KW-0436">Ligase</keyword>
<keyword evidence="1" id="KW-0479">Metal-binding</keyword>
<keyword evidence="1" id="KW-0547">Nucleotide-binding</keyword>
<dbReference type="EMBL" id="JAHVAH010000001">
    <property type="protein sequence ID" value="MBW0144895.1"/>
    <property type="molecule type" value="Genomic_DNA"/>
</dbReference>
<dbReference type="RefSeq" id="WP_218632847.1">
    <property type="nucleotide sequence ID" value="NZ_JAHVAH010000001.1"/>
</dbReference>
<sequence length="192" mass="21126">MAVPSPHPIKAKLRKEARAARMRFVSRLEDETRHALEENLAELLAPVLASARIIGTYSPIGSELSPARAIVRARRLGKTIAYPAFEEGDEMFRFRAGEPSMPGPHRIMQPTTDAPVVTPDLILVPLVACGNGGTRLGQGKGHYDRVLAAQKEAGARLIGLGWKVQRLDTDIPAEDWDVPLHAFACPRYLEEF</sequence>
<dbReference type="PIRSF" id="PIRSF006806">
    <property type="entry name" value="FTHF_cligase"/>
    <property type="match status" value="1"/>
</dbReference>
<dbReference type="NCBIfam" id="TIGR02727">
    <property type="entry name" value="MTHFS_bact"/>
    <property type="match status" value="1"/>
</dbReference>
<dbReference type="PANTHER" id="PTHR23407">
    <property type="entry name" value="ATPASE INHIBITOR/5-FORMYLTETRAHYDROFOLATE CYCLO-LIGASE"/>
    <property type="match status" value="1"/>
</dbReference>
<protein>
    <recommendedName>
        <fullName evidence="1">5-formyltetrahydrofolate cyclo-ligase</fullName>
        <ecNumber evidence="1">6.3.3.2</ecNumber>
    </recommendedName>
</protein>
<organism evidence="2 3">
    <name type="scientific">Sphingomicrobium clamense</name>
    <dbReference type="NCBI Taxonomy" id="2851013"/>
    <lineage>
        <taxon>Bacteria</taxon>
        <taxon>Pseudomonadati</taxon>
        <taxon>Pseudomonadota</taxon>
        <taxon>Alphaproteobacteria</taxon>
        <taxon>Sphingomonadales</taxon>
        <taxon>Sphingomonadaceae</taxon>
        <taxon>Sphingomicrobium</taxon>
    </lineage>
</organism>
<dbReference type="Proteomes" id="UP000698028">
    <property type="component" value="Unassembled WGS sequence"/>
</dbReference>
<dbReference type="PANTHER" id="PTHR23407:SF1">
    <property type="entry name" value="5-FORMYLTETRAHYDROFOLATE CYCLO-LIGASE"/>
    <property type="match status" value="1"/>
</dbReference>
<comment type="similarity">
    <text evidence="1">Belongs to the 5-formyltetrahydrofolate cyclo-ligase family.</text>
</comment>
<keyword evidence="3" id="KW-1185">Reference proteome</keyword>
<evidence type="ECO:0000313" key="2">
    <source>
        <dbReference type="EMBL" id="MBW0144895.1"/>
    </source>
</evidence>
<name>A0ABS6V5R0_9SPHN</name>
<comment type="cofactor">
    <cofactor evidence="1">
        <name>Mg(2+)</name>
        <dbReference type="ChEBI" id="CHEBI:18420"/>
    </cofactor>
</comment>
<gene>
    <name evidence="2" type="ORF">KTQ36_06255</name>
</gene>
<reference evidence="2 3" key="1">
    <citation type="submission" date="2021-07" db="EMBL/GenBank/DDBJ databases">
        <title>The draft genome sequence of Sphingomicrobium sp. B8.</title>
        <authorList>
            <person name="Mu L."/>
        </authorList>
    </citation>
    <scope>NUCLEOTIDE SEQUENCE [LARGE SCALE GENOMIC DNA]</scope>
    <source>
        <strain evidence="2 3">B8</strain>
    </source>
</reference>
<proteinExistence type="inferred from homology"/>
<comment type="catalytic activity">
    <reaction evidence="1">
        <text>(6S)-5-formyl-5,6,7,8-tetrahydrofolate + ATP = (6R)-5,10-methenyltetrahydrofolate + ADP + phosphate</text>
        <dbReference type="Rhea" id="RHEA:10488"/>
        <dbReference type="ChEBI" id="CHEBI:30616"/>
        <dbReference type="ChEBI" id="CHEBI:43474"/>
        <dbReference type="ChEBI" id="CHEBI:57455"/>
        <dbReference type="ChEBI" id="CHEBI:57457"/>
        <dbReference type="ChEBI" id="CHEBI:456216"/>
        <dbReference type="EC" id="6.3.3.2"/>
    </reaction>
</comment>
<evidence type="ECO:0000256" key="1">
    <source>
        <dbReference type="RuleBase" id="RU361279"/>
    </source>
</evidence>
<dbReference type="InterPro" id="IPR002698">
    <property type="entry name" value="FTHF_cligase"/>
</dbReference>
<accession>A0ABS6V5R0</accession>
<comment type="caution">
    <text evidence="2">The sequence shown here is derived from an EMBL/GenBank/DDBJ whole genome shotgun (WGS) entry which is preliminary data.</text>
</comment>
<dbReference type="Pfam" id="PF01812">
    <property type="entry name" value="5-FTHF_cyc-lig"/>
    <property type="match status" value="1"/>
</dbReference>
<keyword evidence="1" id="KW-0067">ATP-binding</keyword>
<dbReference type="GO" id="GO:0030272">
    <property type="term" value="F:5-formyltetrahydrofolate cyclo-ligase activity"/>
    <property type="evidence" value="ECO:0007669"/>
    <property type="project" value="UniProtKB-EC"/>
</dbReference>
<dbReference type="EC" id="6.3.3.2" evidence="1"/>
<keyword evidence="1" id="KW-0460">Magnesium</keyword>